<comment type="caution">
    <text evidence="1">The sequence shown here is derived from an EMBL/GenBank/DDBJ whole genome shotgun (WGS) entry which is preliminary data.</text>
</comment>
<protein>
    <submittedName>
        <fullName evidence="1">Uncharacterized protein</fullName>
    </submittedName>
</protein>
<reference evidence="1 2" key="1">
    <citation type="submission" date="2018-03" db="EMBL/GenBank/DDBJ databases">
        <title>Genomic Encyclopedia of Archaeal and Bacterial Type Strains, Phase II (KMG-II): from individual species to whole genera.</title>
        <authorList>
            <person name="Goeker M."/>
        </authorList>
    </citation>
    <scope>NUCLEOTIDE SEQUENCE [LARGE SCALE GENOMIC DNA]</scope>
    <source>
        <strain evidence="1 2">DSM 24859</strain>
    </source>
</reference>
<dbReference type="AlphaFoldDB" id="A0A2P8HMH7"/>
<dbReference type="Proteomes" id="UP000240971">
    <property type="component" value="Unassembled WGS sequence"/>
</dbReference>
<sequence>MKTVPRNRDRCILKFHVMKTNEITMQLGNSVSAVLLHNNIIEKRRVMVKSVAEYFGSLA</sequence>
<dbReference type="EMBL" id="PYAW01000002">
    <property type="protein sequence ID" value="PSL47414.1"/>
    <property type="molecule type" value="Genomic_DNA"/>
</dbReference>
<evidence type="ECO:0000313" key="2">
    <source>
        <dbReference type="Proteomes" id="UP000240971"/>
    </source>
</evidence>
<proteinExistence type="predicted"/>
<evidence type="ECO:0000313" key="1">
    <source>
        <dbReference type="EMBL" id="PSL47414.1"/>
    </source>
</evidence>
<accession>A0A2P8HMH7</accession>
<organism evidence="1 2">
    <name type="scientific">Chitinophaga niastensis</name>
    <dbReference type="NCBI Taxonomy" id="536980"/>
    <lineage>
        <taxon>Bacteria</taxon>
        <taxon>Pseudomonadati</taxon>
        <taxon>Bacteroidota</taxon>
        <taxon>Chitinophagia</taxon>
        <taxon>Chitinophagales</taxon>
        <taxon>Chitinophagaceae</taxon>
        <taxon>Chitinophaga</taxon>
    </lineage>
</organism>
<keyword evidence="2" id="KW-1185">Reference proteome</keyword>
<gene>
    <name evidence="1" type="ORF">CLV51_102261</name>
</gene>
<name>A0A2P8HMH7_CHINA</name>